<comment type="caution">
    <text evidence="1">The sequence shown here is derived from an EMBL/GenBank/DDBJ whole genome shotgun (WGS) entry which is preliminary data.</text>
</comment>
<evidence type="ECO:0000313" key="1">
    <source>
        <dbReference type="EMBL" id="KAG4421487.1"/>
    </source>
</evidence>
<evidence type="ECO:0000313" key="2">
    <source>
        <dbReference type="Proteomes" id="UP000664132"/>
    </source>
</evidence>
<dbReference type="Gene3D" id="3.40.50.300">
    <property type="entry name" value="P-loop containing nucleotide triphosphate hydrolases"/>
    <property type="match status" value="2"/>
</dbReference>
<dbReference type="Proteomes" id="UP000664132">
    <property type="component" value="Unassembled WGS sequence"/>
</dbReference>
<dbReference type="AlphaFoldDB" id="A0A8H7TLL6"/>
<proteinExistence type="predicted"/>
<gene>
    <name evidence="1" type="ORF">IFR04_005326</name>
</gene>
<organism evidence="1 2">
    <name type="scientific">Cadophora malorum</name>
    <dbReference type="NCBI Taxonomy" id="108018"/>
    <lineage>
        <taxon>Eukaryota</taxon>
        <taxon>Fungi</taxon>
        <taxon>Dikarya</taxon>
        <taxon>Ascomycota</taxon>
        <taxon>Pezizomycotina</taxon>
        <taxon>Leotiomycetes</taxon>
        <taxon>Helotiales</taxon>
        <taxon>Ploettnerulaceae</taxon>
        <taxon>Cadophora</taxon>
    </lineage>
</organism>
<name>A0A8H7TLL6_9HELO</name>
<dbReference type="OrthoDB" id="6362633at2759"/>
<dbReference type="EMBL" id="JAFJYH010000064">
    <property type="protein sequence ID" value="KAG4421487.1"/>
    <property type="molecule type" value="Genomic_DNA"/>
</dbReference>
<dbReference type="InterPro" id="IPR027417">
    <property type="entry name" value="P-loop_NTPase"/>
</dbReference>
<sequence>MEPIYQSLTERALALKSKIDSSKNQSRVVVILAGPPGSGKSTIAEHVVGCLNGSSATPFAAIVPMDGFHLPRSTLDQMPNSSEAYARRGASWTFDAGGISELVQALSKSRFRSPEKMDIILAPSFDHALKDPVEDGIVIGPQIRFVLLEGNYLLLDEEPWKGIRDLVDESWFVDVEPELARTRIAKRHVKAGIEQTMEAAYRRAESNDLLNGVEIRNKLVKTDLLVRSVEESA</sequence>
<dbReference type="PANTHER" id="PTHR10285">
    <property type="entry name" value="URIDINE KINASE"/>
    <property type="match status" value="1"/>
</dbReference>
<reference evidence="1" key="1">
    <citation type="submission" date="2021-02" db="EMBL/GenBank/DDBJ databases">
        <title>Genome sequence Cadophora malorum strain M34.</title>
        <authorList>
            <person name="Stefanovic E."/>
            <person name="Vu D."/>
            <person name="Scully C."/>
            <person name="Dijksterhuis J."/>
            <person name="Roader J."/>
            <person name="Houbraken J."/>
        </authorList>
    </citation>
    <scope>NUCLEOTIDE SEQUENCE</scope>
    <source>
        <strain evidence="1">M34</strain>
    </source>
</reference>
<keyword evidence="2" id="KW-1185">Reference proteome</keyword>
<protein>
    <recommendedName>
        <fullName evidence="3">P-loop containing nucleoside triphosphate hydrolase protein</fullName>
    </recommendedName>
</protein>
<evidence type="ECO:0008006" key="3">
    <source>
        <dbReference type="Google" id="ProtNLM"/>
    </source>
</evidence>
<dbReference type="SUPFAM" id="SSF52540">
    <property type="entry name" value="P-loop containing nucleoside triphosphate hydrolases"/>
    <property type="match status" value="1"/>
</dbReference>
<accession>A0A8H7TLL6</accession>